<feature type="region of interest" description="Disordered" evidence="1">
    <location>
        <begin position="69"/>
        <end position="89"/>
    </location>
</feature>
<dbReference type="EMBL" id="CM009750">
    <property type="protein sequence ID" value="PUZ69117.1"/>
    <property type="molecule type" value="Genomic_DNA"/>
</dbReference>
<accession>A0A2T7EMS2</accession>
<keyword evidence="3" id="KW-1185">Reference proteome</keyword>
<dbReference type="Gramene" id="PUZ69117">
    <property type="protein sequence ID" value="PUZ69117"/>
    <property type="gene ID" value="GQ55_2G083700"/>
</dbReference>
<protein>
    <submittedName>
        <fullName evidence="2">Uncharacterized protein</fullName>
    </submittedName>
</protein>
<proteinExistence type="predicted"/>
<evidence type="ECO:0000313" key="2">
    <source>
        <dbReference type="EMBL" id="PUZ69117.1"/>
    </source>
</evidence>
<reference evidence="2 3" key="1">
    <citation type="submission" date="2018-04" db="EMBL/GenBank/DDBJ databases">
        <title>WGS assembly of Panicum hallii var. hallii HAL2.</title>
        <authorList>
            <person name="Lovell J."/>
            <person name="Jenkins J."/>
            <person name="Lowry D."/>
            <person name="Mamidi S."/>
            <person name="Sreedasyam A."/>
            <person name="Weng X."/>
            <person name="Barry K."/>
            <person name="Bonette J."/>
            <person name="Campitelli B."/>
            <person name="Daum C."/>
            <person name="Gordon S."/>
            <person name="Gould B."/>
            <person name="Lipzen A."/>
            <person name="MacQueen A."/>
            <person name="Palacio-Mejia J."/>
            <person name="Plott C."/>
            <person name="Shakirov E."/>
            <person name="Shu S."/>
            <person name="Yoshinaga Y."/>
            <person name="Zane M."/>
            <person name="Rokhsar D."/>
            <person name="Grimwood J."/>
            <person name="Schmutz J."/>
            <person name="Juenger T."/>
        </authorList>
    </citation>
    <scope>NUCLEOTIDE SEQUENCE [LARGE SCALE GENOMIC DNA]</scope>
    <source>
        <strain evidence="3">cv. HAL2</strain>
    </source>
</reference>
<evidence type="ECO:0000313" key="3">
    <source>
        <dbReference type="Proteomes" id="UP000244336"/>
    </source>
</evidence>
<feature type="compositionally biased region" description="Low complexity" evidence="1">
    <location>
        <begin position="69"/>
        <end position="81"/>
    </location>
</feature>
<gene>
    <name evidence="2" type="ORF">GQ55_2G083700</name>
</gene>
<sequence>MPRRRWRSLPCSWLLPPLPSWHQLPPAAGRSRPWWGRRVRRRRRLPWPHQQQHQLIHCSLLASSSSPWVTSSPTSPRSSATCCPRTSGPRRWTASRGWCPSASCSPPAAASCTRWRSAASTRPDLCMLACRAFNLLGCLAHSMGQRNQMPLLFIYQYR</sequence>
<name>A0A2T7EMS2_9POAL</name>
<evidence type="ECO:0000256" key="1">
    <source>
        <dbReference type="SAM" id="MobiDB-lite"/>
    </source>
</evidence>
<dbReference type="AlphaFoldDB" id="A0A2T7EMS2"/>
<dbReference type="Proteomes" id="UP000244336">
    <property type="component" value="Chromosome 2"/>
</dbReference>
<organism evidence="2 3">
    <name type="scientific">Panicum hallii var. hallii</name>
    <dbReference type="NCBI Taxonomy" id="1504633"/>
    <lineage>
        <taxon>Eukaryota</taxon>
        <taxon>Viridiplantae</taxon>
        <taxon>Streptophyta</taxon>
        <taxon>Embryophyta</taxon>
        <taxon>Tracheophyta</taxon>
        <taxon>Spermatophyta</taxon>
        <taxon>Magnoliopsida</taxon>
        <taxon>Liliopsida</taxon>
        <taxon>Poales</taxon>
        <taxon>Poaceae</taxon>
        <taxon>PACMAD clade</taxon>
        <taxon>Panicoideae</taxon>
        <taxon>Panicodae</taxon>
        <taxon>Paniceae</taxon>
        <taxon>Panicinae</taxon>
        <taxon>Panicum</taxon>
        <taxon>Panicum sect. Panicum</taxon>
    </lineage>
</organism>